<evidence type="ECO:0000256" key="4">
    <source>
        <dbReference type="ARBA" id="ARBA00022621"/>
    </source>
</evidence>
<dbReference type="InterPro" id="IPR044399">
    <property type="entry name" value="Mb-like_M"/>
</dbReference>
<evidence type="ECO:0000313" key="10">
    <source>
        <dbReference type="Proteomes" id="UP000007875"/>
    </source>
</evidence>
<dbReference type="PANTHER" id="PTHR46458:SF1">
    <property type="entry name" value="GEO09476P1"/>
    <property type="match status" value="1"/>
</dbReference>
<evidence type="ECO:0000259" key="8">
    <source>
        <dbReference type="PROSITE" id="PS01033"/>
    </source>
</evidence>
<dbReference type="FunCoup" id="H2ZPV1">
    <property type="interactions" value="1"/>
</dbReference>
<dbReference type="GO" id="GO:0046872">
    <property type="term" value="F:metal ion binding"/>
    <property type="evidence" value="ECO:0007669"/>
    <property type="project" value="UniProtKB-KW"/>
</dbReference>
<evidence type="ECO:0000313" key="9">
    <source>
        <dbReference type="Ensembl" id="ENSCSAVP00000019617.1"/>
    </source>
</evidence>
<dbReference type="PROSITE" id="PS01033">
    <property type="entry name" value="GLOBIN"/>
    <property type="match status" value="1"/>
</dbReference>
<dbReference type="HOGENOM" id="CLU_003827_13_4_1"/>
<dbReference type="InParanoid" id="H2ZPV1"/>
<feature type="domain" description="Globin" evidence="8">
    <location>
        <begin position="2"/>
        <end position="155"/>
    </location>
</feature>
<name>H2ZPV1_CIOSA</name>
<protein>
    <recommendedName>
        <fullName evidence="8">Globin domain-containing protein</fullName>
    </recommendedName>
</protein>
<organism evidence="9 10">
    <name type="scientific">Ciona savignyi</name>
    <name type="common">Pacific transparent sea squirt</name>
    <dbReference type="NCBI Taxonomy" id="51511"/>
    <lineage>
        <taxon>Eukaryota</taxon>
        <taxon>Metazoa</taxon>
        <taxon>Chordata</taxon>
        <taxon>Tunicata</taxon>
        <taxon>Ascidiacea</taxon>
        <taxon>Phlebobranchia</taxon>
        <taxon>Cionidae</taxon>
        <taxon>Ciona</taxon>
    </lineage>
</organism>
<dbReference type="STRING" id="51511.ENSCSAVP00000019617"/>
<dbReference type="InterPro" id="IPR012292">
    <property type="entry name" value="Globin/Proto"/>
</dbReference>
<keyword evidence="10" id="KW-1185">Reference proteome</keyword>
<accession>H2ZPV1</accession>
<dbReference type="GeneTree" id="ENSGT00940000173175"/>
<reference evidence="10" key="1">
    <citation type="submission" date="2003-08" db="EMBL/GenBank/DDBJ databases">
        <authorList>
            <person name="Birren B."/>
            <person name="Nusbaum C."/>
            <person name="Abebe A."/>
            <person name="Abouelleil A."/>
            <person name="Adekoya E."/>
            <person name="Ait-zahra M."/>
            <person name="Allen N."/>
            <person name="Allen T."/>
            <person name="An P."/>
            <person name="Anderson M."/>
            <person name="Anderson S."/>
            <person name="Arachchi H."/>
            <person name="Armbruster J."/>
            <person name="Bachantsang P."/>
            <person name="Baldwin J."/>
            <person name="Barry A."/>
            <person name="Bayul T."/>
            <person name="Blitshsteyn B."/>
            <person name="Bloom T."/>
            <person name="Blye J."/>
            <person name="Boguslavskiy L."/>
            <person name="Borowsky M."/>
            <person name="Boukhgalter B."/>
            <person name="Brunache A."/>
            <person name="Butler J."/>
            <person name="Calixte N."/>
            <person name="Calvo S."/>
            <person name="Camarata J."/>
            <person name="Campo K."/>
            <person name="Chang J."/>
            <person name="Cheshatsang Y."/>
            <person name="Citroen M."/>
            <person name="Collymore A."/>
            <person name="Considine T."/>
            <person name="Cook A."/>
            <person name="Cooke P."/>
            <person name="Corum B."/>
            <person name="Cuomo C."/>
            <person name="David R."/>
            <person name="Dawoe T."/>
            <person name="Degray S."/>
            <person name="Dodge S."/>
            <person name="Dooley K."/>
            <person name="Dorje P."/>
            <person name="Dorjee K."/>
            <person name="Dorris L."/>
            <person name="Duffey N."/>
            <person name="Dupes A."/>
            <person name="Elkins T."/>
            <person name="Engels R."/>
            <person name="Erickson J."/>
            <person name="Farina A."/>
            <person name="Faro S."/>
            <person name="Ferreira P."/>
            <person name="Fischer H."/>
            <person name="Fitzgerald M."/>
            <person name="Foley K."/>
            <person name="Gage D."/>
            <person name="Galagan J."/>
            <person name="Gearin G."/>
            <person name="Gnerre S."/>
            <person name="Gnirke A."/>
            <person name="Goyette A."/>
            <person name="Graham J."/>
            <person name="Grandbois E."/>
            <person name="Gyaltsen K."/>
            <person name="Hafez N."/>
            <person name="Hagopian D."/>
            <person name="Hagos B."/>
            <person name="Hall J."/>
            <person name="Hatcher B."/>
            <person name="Heller A."/>
            <person name="Higgins H."/>
            <person name="Honan T."/>
            <person name="Horn A."/>
            <person name="Houde N."/>
            <person name="Hughes L."/>
            <person name="Hulme W."/>
            <person name="Husby E."/>
            <person name="Iliev I."/>
            <person name="Jaffe D."/>
            <person name="Jones C."/>
            <person name="Kamal M."/>
            <person name="Kamat A."/>
            <person name="Kamvysselis M."/>
            <person name="Karlsson E."/>
            <person name="Kells C."/>
            <person name="Kieu A."/>
            <person name="Kisner P."/>
            <person name="Kodira C."/>
            <person name="Kulbokas E."/>
            <person name="Labutti K."/>
            <person name="Lama D."/>
            <person name="Landers T."/>
            <person name="Leger J."/>
            <person name="Levine S."/>
            <person name="Lewis D."/>
            <person name="Lewis T."/>
            <person name="Lindblad-toh K."/>
            <person name="Liu X."/>
            <person name="Lokyitsang T."/>
            <person name="Lokyitsang Y."/>
            <person name="Lucien O."/>
            <person name="Lui A."/>
            <person name="Ma L.J."/>
            <person name="Mabbitt R."/>
            <person name="Macdonald J."/>
            <person name="Maclean C."/>
            <person name="Major J."/>
            <person name="Manning J."/>
            <person name="Marabella R."/>
            <person name="Maru K."/>
            <person name="Matthews C."/>
            <person name="Mauceli E."/>
            <person name="Mccarthy M."/>
            <person name="Mcdonough S."/>
            <person name="Mcghee T."/>
            <person name="Meldrim J."/>
            <person name="Meneus L."/>
            <person name="Mesirov J."/>
            <person name="Mihalev A."/>
            <person name="Mihova T."/>
            <person name="Mikkelsen T."/>
            <person name="Mlenga V."/>
            <person name="Moru K."/>
            <person name="Mozes J."/>
            <person name="Mulrain L."/>
            <person name="Munson G."/>
            <person name="Naylor J."/>
            <person name="Newes C."/>
            <person name="Nguyen C."/>
            <person name="Nguyen N."/>
            <person name="Nguyen T."/>
            <person name="Nicol R."/>
            <person name="Nielsen C."/>
            <person name="Nizzari M."/>
            <person name="Norbu C."/>
            <person name="Norbu N."/>
            <person name="O'donnell P."/>
            <person name="Okoawo O."/>
            <person name="O'leary S."/>
            <person name="Omotosho B."/>
            <person name="O'neill K."/>
            <person name="Osman S."/>
            <person name="Parker S."/>
            <person name="Perrin D."/>
            <person name="Phunkhang P."/>
            <person name="Piqani B."/>
            <person name="Purcell S."/>
            <person name="Rachupka T."/>
            <person name="Ramasamy U."/>
            <person name="Rameau R."/>
            <person name="Ray V."/>
            <person name="Raymond C."/>
            <person name="Retta R."/>
            <person name="Richardson S."/>
            <person name="Rise C."/>
            <person name="Rodriguez J."/>
            <person name="Rogers J."/>
            <person name="Rogov P."/>
            <person name="Rutman M."/>
            <person name="Schupbach R."/>
            <person name="Seaman C."/>
            <person name="Settipalli S."/>
            <person name="Sharpe T."/>
            <person name="Sheridan J."/>
            <person name="Sherpa N."/>
            <person name="Shi J."/>
            <person name="Smirnov S."/>
            <person name="Smith C."/>
            <person name="Sougnez C."/>
            <person name="Spencer B."/>
            <person name="Stalker J."/>
            <person name="Stange-thomann N."/>
            <person name="Stavropoulos S."/>
            <person name="Stetson K."/>
            <person name="Stone C."/>
            <person name="Stone S."/>
            <person name="Stubbs M."/>
            <person name="Talamas J."/>
            <person name="Tchuinga P."/>
            <person name="Tenzing P."/>
            <person name="Tesfaye S."/>
            <person name="Theodore J."/>
            <person name="Thoulutsang Y."/>
            <person name="Topham K."/>
            <person name="Towey S."/>
            <person name="Tsamla T."/>
            <person name="Tsomo N."/>
            <person name="Vallee D."/>
            <person name="Vassiliev H."/>
            <person name="Venkataraman V."/>
            <person name="Vinson J."/>
            <person name="Vo A."/>
            <person name="Wade C."/>
            <person name="Wang S."/>
            <person name="Wangchuk T."/>
            <person name="Wangdi T."/>
            <person name="Whittaker C."/>
            <person name="Wilkinson J."/>
            <person name="Wu Y."/>
            <person name="Wyman D."/>
            <person name="Yadav S."/>
            <person name="Yang S."/>
            <person name="Yang X."/>
            <person name="Yeager S."/>
            <person name="Yee E."/>
            <person name="Young G."/>
            <person name="Zainoun J."/>
            <person name="Zembeck L."/>
            <person name="Zimmer A."/>
            <person name="Zody M."/>
            <person name="Lander E."/>
        </authorList>
    </citation>
    <scope>NUCLEOTIDE SEQUENCE [LARGE SCALE GENOMIC DNA]</scope>
</reference>
<keyword evidence="3 7" id="KW-0349">Heme</keyword>
<reference evidence="9" key="2">
    <citation type="submission" date="2025-08" db="UniProtKB">
        <authorList>
            <consortium name="Ensembl"/>
        </authorList>
    </citation>
    <scope>IDENTIFICATION</scope>
</reference>
<reference evidence="9" key="3">
    <citation type="submission" date="2025-09" db="UniProtKB">
        <authorList>
            <consortium name="Ensembl"/>
        </authorList>
    </citation>
    <scope>IDENTIFICATION</scope>
</reference>
<keyword evidence="4 7" id="KW-0561">Oxygen transport</keyword>
<dbReference type="eggNOG" id="KOG3378">
    <property type="taxonomic scope" value="Eukaryota"/>
</dbReference>
<dbReference type="GO" id="GO:0020037">
    <property type="term" value="F:heme binding"/>
    <property type="evidence" value="ECO:0007669"/>
    <property type="project" value="InterPro"/>
</dbReference>
<comment type="similarity">
    <text evidence="1 7">Belongs to the globin family.</text>
</comment>
<evidence type="ECO:0000256" key="7">
    <source>
        <dbReference type="RuleBase" id="RU000356"/>
    </source>
</evidence>
<evidence type="ECO:0000256" key="1">
    <source>
        <dbReference type="ARBA" id="ARBA00008705"/>
    </source>
</evidence>
<keyword evidence="2 7" id="KW-0813">Transport</keyword>
<evidence type="ECO:0000256" key="5">
    <source>
        <dbReference type="ARBA" id="ARBA00022723"/>
    </source>
</evidence>
<dbReference type="GO" id="GO:0019825">
    <property type="term" value="F:oxygen binding"/>
    <property type="evidence" value="ECO:0007669"/>
    <property type="project" value="InterPro"/>
</dbReference>
<dbReference type="OMA" id="ICKFHIE"/>
<evidence type="ECO:0000256" key="2">
    <source>
        <dbReference type="ARBA" id="ARBA00022448"/>
    </source>
</evidence>
<dbReference type="Proteomes" id="UP000007875">
    <property type="component" value="Unassembled WGS sequence"/>
</dbReference>
<dbReference type="SUPFAM" id="SSF46458">
    <property type="entry name" value="Globin-like"/>
    <property type="match status" value="1"/>
</dbReference>
<evidence type="ECO:0000256" key="3">
    <source>
        <dbReference type="ARBA" id="ARBA00022617"/>
    </source>
</evidence>
<keyword evidence="5" id="KW-0479">Metal-binding</keyword>
<dbReference type="GO" id="GO:0005344">
    <property type="term" value="F:oxygen carrier activity"/>
    <property type="evidence" value="ECO:0007669"/>
    <property type="project" value="UniProtKB-KW"/>
</dbReference>
<dbReference type="CDD" id="cd01040">
    <property type="entry name" value="Mb-like"/>
    <property type="match status" value="1"/>
</dbReference>
<dbReference type="Gene3D" id="1.10.490.10">
    <property type="entry name" value="Globins"/>
    <property type="match status" value="1"/>
</dbReference>
<dbReference type="Ensembl" id="ENSCSAVT00000019829.1">
    <property type="protein sequence ID" value="ENSCSAVP00000019617.1"/>
    <property type="gene ID" value="ENSCSAVG00000011494.1"/>
</dbReference>
<dbReference type="InterPro" id="IPR000971">
    <property type="entry name" value="Globin"/>
</dbReference>
<keyword evidence="6" id="KW-0408">Iron</keyword>
<evidence type="ECO:0000256" key="6">
    <source>
        <dbReference type="ARBA" id="ARBA00023004"/>
    </source>
</evidence>
<dbReference type="Pfam" id="PF00042">
    <property type="entry name" value="Globin"/>
    <property type="match status" value="1"/>
</dbReference>
<dbReference type="InterPro" id="IPR009050">
    <property type="entry name" value="Globin-like_sf"/>
</dbReference>
<proteinExistence type="inferred from homology"/>
<dbReference type="InterPro" id="IPR050532">
    <property type="entry name" value="Globin-like_OT"/>
</dbReference>
<dbReference type="PANTHER" id="PTHR46458">
    <property type="entry name" value="BLR2807 PROTEIN"/>
    <property type="match status" value="1"/>
</dbReference>
<sequence>MHFTDEELDLIRTSWGQVMKLGTKEVGIQIFTRLLNDAPKLRSHFYSIDIADDEELSLEVMREKKKVVSHATRIAVAISKFVDFLDKPEELDSLLTKLGESHARLQVDPGSFEYVAPVILAVIGGHLNLPSNSSTLQAWVKAYGVMRNGIVAAME</sequence>
<dbReference type="AlphaFoldDB" id="H2ZPV1"/>